<dbReference type="KEGG" id="sus:Acid_3328"/>
<gene>
    <name evidence="1" type="ordered locus">Acid_3328</name>
</gene>
<name>Q021S4_SOLUE</name>
<protein>
    <submittedName>
        <fullName evidence="1">Uncharacterized protein</fullName>
    </submittedName>
</protein>
<dbReference type="EMBL" id="CP000473">
    <property type="protein sequence ID" value="ABJ84301.1"/>
    <property type="molecule type" value="Genomic_DNA"/>
</dbReference>
<accession>Q021S4</accession>
<dbReference type="InParanoid" id="Q021S4"/>
<proteinExistence type="predicted"/>
<reference evidence="1" key="1">
    <citation type="submission" date="2006-10" db="EMBL/GenBank/DDBJ databases">
        <title>Complete sequence of Solibacter usitatus Ellin6076.</title>
        <authorList>
            <consortium name="US DOE Joint Genome Institute"/>
            <person name="Copeland A."/>
            <person name="Lucas S."/>
            <person name="Lapidus A."/>
            <person name="Barry K."/>
            <person name="Detter J.C."/>
            <person name="Glavina del Rio T."/>
            <person name="Hammon N."/>
            <person name="Israni S."/>
            <person name="Dalin E."/>
            <person name="Tice H."/>
            <person name="Pitluck S."/>
            <person name="Thompson L.S."/>
            <person name="Brettin T."/>
            <person name="Bruce D."/>
            <person name="Han C."/>
            <person name="Tapia R."/>
            <person name="Gilna P."/>
            <person name="Schmutz J."/>
            <person name="Larimer F."/>
            <person name="Land M."/>
            <person name="Hauser L."/>
            <person name="Kyrpides N."/>
            <person name="Mikhailova N."/>
            <person name="Janssen P.H."/>
            <person name="Kuske C.R."/>
            <person name="Richardson P."/>
        </authorList>
    </citation>
    <scope>NUCLEOTIDE SEQUENCE</scope>
    <source>
        <strain evidence="1">Ellin6076</strain>
    </source>
</reference>
<dbReference type="AlphaFoldDB" id="Q021S4"/>
<dbReference type="HOGENOM" id="CLU_1748429_0_0_0"/>
<organism evidence="1">
    <name type="scientific">Solibacter usitatus (strain Ellin6076)</name>
    <dbReference type="NCBI Taxonomy" id="234267"/>
    <lineage>
        <taxon>Bacteria</taxon>
        <taxon>Pseudomonadati</taxon>
        <taxon>Acidobacteriota</taxon>
        <taxon>Terriglobia</taxon>
        <taxon>Bryobacterales</taxon>
        <taxon>Solibacteraceae</taxon>
        <taxon>Candidatus Solibacter</taxon>
    </lineage>
</organism>
<evidence type="ECO:0000313" key="1">
    <source>
        <dbReference type="EMBL" id="ABJ84301.1"/>
    </source>
</evidence>
<sequence>MPTGLLKIRNGQRLKHALPMQMVAHARRKRAACTRMRVYDRCMVRKFASFAFGLALILVLGFAMAHAQPLKGPGDSTGFSTSCELASPAFKATSESRAVSPIDSIFARENAGTPTGVLGQSFAAVVSWSIPPQASGFYPPLLHRPPPTA</sequence>